<dbReference type="SUPFAM" id="SSF52540">
    <property type="entry name" value="P-loop containing nucleoside triphosphate hydrolases"/>
    <property type="match status" value="1"/>
</dbReference>
<evidence type="ECO:0000256" key="1">
    <source>
        <dbReference type="ARBA" id="ARBA00022741"/>
    </source>
</evidence>
<dbReference type="GO" id="GO:0009898">
    <property type="term" value="C:cytoplasmic side of plasma membrane"/>
    <property type="evidence" value="ECO:0007669"/>
    <property type="project" value="TreeGrafter"/>
</dbReference>
<dbReference type="GO" id="GO:0016887">
    <property type="term" value="F:ATP hydrolysis activity"/>
    <property type="evidence" value="ECO:0007669"/>
    <property type="project" value="TreeGrafter"/>
</dbReference>
<dbReference type="Proteomes" id="UP000279275">
    <property type="component" value="Unassembled WGS sequence"/>
</dbReference>
<evidence type="ECO:0000313" key="4">
    <source>
        <dbReference type="EMBL" id="RMI33645.1"/>
    </source>
</evidence>
<sequence>MLVFSTSDKGGTGRSVTSANLAYRLCLTGRSVAYVDFDFGSPTAGALFEISNCERGLPEGGGTHSNLLGNIGTIVKLDIGAHTSRAELRRAAPRLGRLALVPGDEGGAEFLECDEAMVKRCHSMLNTLNNEFKVVIVDLSAGRSAALELVLRATAQMPRHTARWLIFHRWTRQHIIAANGLVYGPNGLLALGSDDSETSEPRHSRADLLATLRFVRVAYGGDGTGEQANQHPAQAAWLKEQNSALKRMASANKLGETTILGFVPREPILQWREQIILDSDVNAYLANRETARAYTDLARRLVDPATWELA</sequence>
<dbReference type="PANTHER" id="PTHR43384:SF6">
    <property type="entry name" value="SEPTUM SITE-DETERMINING PROTEIN MIND HOMOLOG, CHLOROPLASTIC"/>
    <property type="match status" value="1"/>
</dbReference>
<dbReference type="PANTHER" id="PTHR43384">
    <property type="entry name" value="SEPTUM SITE-DETERMINING PROTEIN MIND HOMOLOG, CHLOROPLASTIC-RELATED"/>
    <property type="match status" value="1"/>
</dbReference>
<dbReference type="InterPro" id="IPR027417">
    <property type="entry name" value="P-loop_NTPase"/>
</dbReference>
<evidence type="ECO:0000259" key="3">
    <source>
        <dbReference type="Pfam" id="PF01656"/>
    </source>
</evidence>
<proteinExistence type="predicted"/>
<dbReference type="GO" id="GO:0005829">
    <property type="term" value="C:cytosol"/>
    <property type="evidence" value="ECO:0007669"/>
    <property type="project" value="TreeGrafter"/>
</dbReference>
<accession>A0A3M2LCE4</accession>
<dbReference type="Gene3D" id="3.40.50.300">
    <property type="entry name" value="P-loop containing nucleotide triphosphate hydrolases"/>
    <property type="match status" value="1"/>
</dbReference>
<comment type="caution">
    <text evidence="4">The sequence shown here is derived from an EMBL/GenBank/DDBJ whole genome shotgun (WGS) entry which is preliminary data.</text>
</comment>
<dbReference type="EMBL" id="RFFH01000003">
    <property type="protein sequence ID" value="RMI33645.1"/>
    <property type="molecule type" value="Genomic_DNA"/>
</dbReference>
<organism evidence="4 5">
    <name type="scientific">Nocardia stercoris</name>
    <dbReference type="NCBI Taxonomy" id="2483361"/>
    <lineage>
        <taxon>Bacteria</taxon>
        <taxon>Bacillati</taxon>
        <taxon>Actinomycetota</taxon>
        <taxon>Actinomycetes</taxon>
        <taxon>Mycobacteriales</taxon>
        <taxon>Nocardiaceae</taxon>
        <taxon>Nocardia</taxon>
    </lineage>
</organism>
<dbReference type="InterPro" id="IPR050625">
    <property type="entry name" value="ParA/MinD_ATPase"/>
</dbReference>
<dbReference type="NCBIfam" id="NF040564">
    <property type="entry name" value="SCO2523_fam"/>
    <property type="match status" value="1"/>
</dbReference>
<reference evidence="4 5" key="1">
    <citation type="submission" date="2018-10" db="EMBL/GenBank/DDBJ databases">
        <title>Isolation from cow dung.</title>
        <authorList>
            <person name="Ling L."/>
        </authorList>
    </citation>
    <scope>NUCLEOTIDE SEQUENCE [LARGE SCALE GENOMIC DNA]</scope>
    <source>
        <strain evidence="4 5">NEAU-LL90</strain>
    </source>
</reference>
<dbReference type="RefSeq" id="WP_122187843.1">
    <property type="nucleotide sequence ID" value="NZ_RFFH01000003.1"/>
</dbReference>
<dbReference type="GO" id="GO:0005524">
    <property type="term" value="F:ATP binding"/>
    <property type="evidence" value="ECO:0007669"/>
    <property type="project" value="UniProtKB-KW"/>
</dbReference>
<gene>
    <name evidence="4" type="ORF">EBN03_08715</name>
</gene>
<keyword evidence="2" id="KW-0067">ATP-binding</keyword>
<keyword evidence="5" id="KW-1185">Reference proteome</keyword>
<dbReference type="Pfam" id="PF01656">
    <property type="entry name" value="CbiA"/>
    <property type="match status" value="1"/>
</dbReference>
<keyword evidence="1" id="KW-0547">Nucleotide-binding</keyword>
<dbReference type="AlphaFoldDB" id="A0A3M2LCE4"/>
<name>A0A3M2LCE4_9NOCA</name>
<protein>
    <submittedName>
        <fullName evidence="4">ParA family protein</fullName>
    </submittedName>
</protein>
<dbReference type="OrthoDB" id="4561190at2"/>
<evidence type="ECO:0000256" key="2">
    <source>
        <dbReference type="ARBA" id="ARBA00022840"/>
    </source>
</evidence>
<dbReference type="GO" id="GO:0051782">
    <property type="term" value="P:negative regulation of cell division"/>
    <property type="evidence" value="ECO:0007669"/>
    <property type="project" value="TreeGrafter"/>
</dbReference>
<dbReference type="InterPro" id="IPR002586">
    <property type="entry name" value="CobQ/CobB/MinD/ParA_Nub-bd_dom"/>
</dbReference>
<evidence type="ECO:0000313" key="5">
    <source>
        <dbReference type="Proteomes" id="UP000279275"/>
    </source>
</evidence>
<feature type="domain" description="CobQ/CobB/MinD/ParA nucleotide binding" evidence="3">
    <location>
        <begin position="6"/>
        <end position="117"/>
    </location>
</feature>